<feature type="non-terminal residue" evidence="1">
    <location>
        <position position="1"/>
    </location>
</feature>
<proteinExistence type="predicted"/>
<accession>A0A1D1YUV0</accession>
<reference evidence="1" key="1">
    <citation type="submission" date="2015-07" db="EMBL/GenBank/DDBJ databases">
        <title>Transcriptome Assembly of Anthurium amnicola.</title>
        <authorList>
            <person name="Suzuki J."/>
        </authorList>
    </citation>
    <scope>NUCLEOTIDE SEQUENCE</scope>
</reference>
<dbReference type="GO" id="GO:0008168">
    <property type="term" value="F:methyltransferase activity"/>
    <property type="evidence" value="ECO:0007669"/>
    <property type="project" value="UniProtKB-KW"/>
</dbReference>
<dbReference type="AlphaFoldDB" id="A0A1D1YUV0"/>
<gene>
    <name evidence="1" type="primary">rsmH_15</name>
    <name evidence="1" type="ORF">g.143426</name>
</gene>
<name>A0A1D1YUV0_9ARAE</name>
<feature type="non-terminal residue" evidence="1">
    <location>
        <position position="114"/>
    </location>
</feature>
<dbReference type="GO" id="GO:0032259">
    <property type="term" value="P:methylation"/>
    <property type="evidence" value="ECO:0007669"/>
    <property type="project" value="UniProtKB-KW"/>
</dbReference>
<protein>
    <submittedName>
        <fullName evidence="1">Ribosomal RNA small subunit methyltransferase H</fullName>
    </submittedName>
</protein>
<keyword evidence="1" id="KW-0808">Transferase</keyword>
<evidence type="ECO:0000313" key="1">
    <source>
        <dbReference type="EMBL" id="JAT58379.1"/>
    </source>
</evidence>
<organism evidence="1">
    <name type="scientific">Anthurium amnicola</name>
    <dbReference type="NCBI Taxonomy" id="1678845"/>
    <lineage>
        <taxon>Eukaryota</taxon>
        <taxon>Viridiplantae</taxon>
        <taxon>Streptophyta</taxon>
        <taxon>Embryophyta</taxon>
        <taxon>Tracheophyta</taxon>
        <taxon>Spermatophyta</taxon>
        <taxon>Magnoliopsida</taxon>
        <taxon>Liliopsida</taxon>
        <taxon>Araceae</taxon>
        <taxon>Pothoideae</taxon>
        <taxon>Potheae</taxon>
        <taxon>Anthurium</taxon>
    </lineage>
</organism>
<dbReference type="EMBL" id="GDJX01009557">
    <property type="protein sequence ID" value="JAT58379.1"/>
    <property type="molecule type" value="Transcribed_RNA"/>
</dbReference>
<keyword evidence="1" id="KW-0489">Methyltransferase</keyword>
<sequence length="114" mass="13225">DEPLSKRLPNGMVKAFYTLAKRGTHVTNKDKVTTTFKPYSLFQEKVSFNIYYIKSKFDANTKYIDDPKKYIGDDDVELHEEWEIGIPILDDFDDQIILLTLNFSNIEILATAEN</sequence>